<keyword evidence="1" id="KW-1133">Transmembrane helix</keyword>
<dbReference type="Proteomes" id="UP000199114">
    <property type="component" value="Unassembled WGS sequence"/>
</dbReference>
<keyword evidence="1" id="KW-0472">Membrane</keyword>
<protein>
    <submittedName>
        <fullName evidence="2">Uncharacterized protein</fullName>
    </submittedName>
</protein>
<dbReference type="AlphaFoldDB" id="A0A1H9CSE1"/>
<reference evidence="3" key="1">
    <citation type="submission" date="2016-10" db="EMBL/GenBank/DDBJ databases">
        <authorList>
            <person name="Varghese N."/>
            <person name="Submissions S."/>
        </authorList>
    </citation>
    <scope>NUCLEOTIDE SEQUENCE [LARGE SCALE GENOMIC DNA]</scope>
    <source>
        <strain evidence="3">DSM 25055</strain>
    </source>
</reference>
<gene>
    <name evidence="2" type="ORF">SAMN04489841_1142</name>
</gene>
<organism evidence="2 3">
    <name type="scientific">Natrinema salaciae</name>
    <dbReference type="NCBI Taxonomy" id="1186196"/>
    <lineage>
        <taxon>Archaea</taxon>
        <taxon>Methanobacteriati</taxon>
        <taxon>Methanobacteriota</taxon>
        <taxon>Stenosarchaea group</taxon>
        <taxon>Halobacteria</taxon>
        <taxon>Halobacteriales</taxon>
        <taxon>Natrialbaceae</taxon>
        <taxon>Natrinema</taxon>
    </lineage>
</organism>
<dbReference type="EMBL" id="FOFD01000001">
    <property type="protein sequence ID" value="SEQ04069.1"/>
    <property type="molecule type" value="Genomic_DNA"/>
</dbReference>
<name>A0A1H9CSE1_9EURY</name>
<evidence type="ECO:0000313" key="2">
    <source>
        <dbReference type="EMBL" id="SEQ04069.1"/>
    </source>
</evidence>
<keyword evidence="1" id="KW-0812">Transmembrane</keyword>
<proteinExistence type="predicted"/>
<keyword evidence="3" id="KW-1185">Reference proteome</keyword>
<evidence type="ECO:0000256" key="1">
    <source>
        <dbReference type="SAM" id="Phobius"/>
    </source>
</evidence>
<evidence type="ECO:0000313" key="3">
    <source>
        <dbReference type="Proteomes" id="UP000199114"/>
    </source>
</evidence>
<accession>A0A1H9CSE1</accession>
<sequence length="45" mass="5040">MVEQTILRAVSYGTEQFVNDFTLLIYVGMIAIFIAVFASIIRSVV</sequence>
<feature type="transmembrane region" description="Helical" evidence="1">
    <location>
        <begin position="21"/>
        <end position="41"/>
    </location>
</feature>